<dbReference type="Proteomes" id="UP000188604">
    <property type="component" value="Chromosome"/>
</dbReference>
<name>A0A1U9KS81_9PROT</name>
<dbReference type="InterPro" id="IPR001029">
    <property type="entry name" value="Flagellin_N"/>
</dbReference>
<dbReference type="OrthoDB" id="8328560at2"/>
<keyword evidence="6" id="KW-1185">Reference proteome</keyword>
<dbReference type="EMBL" id="CP014691">
    <property type="protein sequence ID" value="AQS88744.1"/>
    <property type="molecule type" value="Genomic_DNA"/>
</dbReference>
<keyword evidence="2 3" id="KW-0975">Bacterial flagellum</keyword>
<evidence type="ECO:0000313" key="5">
    <source>
        <dbReference type="EMBL" id="AQS88744.1"/>
    </source>
</evidence>
<dbReference type="Pfam" id="PF00669">
    <property type="entry name" value="Flagellin_N"/>
    <property type="match status" value="1"/>
</dbReference>
<evidence type="ECO:0000256" key="1">
    <source>
        <dbReference type="ARBA" id="ARBA00005709"/>
    </source>
</evidence>
<protein>
    <recommendedName>
        <fullName evidence="3">Flagellin</fullName>
    </recommendedName>
</protein>
<feature type="region of interest" description="Disordered" evidence="4">
    <location>
        <begin position="274"/>
        <end position="294"/>
    </location>
</feature>
<comment type="subcellular location">
    <subcellularLocation>
        <location evidence="3">Secreted</location>
    </subcellularLocation>
    <subcellularLocation>
        <location evidence="3">Bacterial flagellum</location>
    </subcellularLocation>
</comment>
<dbReference type="STRING" id="320497.A0U93_13370"/>
<accession>A0A1U9KS81</accession>
<reference evidence="5 6" key="1">
    <citation type="submission" date="2016-03" db="EMBL/GenBank/DDBJ databases">
        <title>Acetic acid bacteria sequencing.</title>
        <authorList>
            <person name="Brandt J."/>
            <person name="Jakob F."/>
            <person name="Vogel R.F."/>
        </authorList>
    </citation>
    <scope>NUCLEOTIDE SEQUENCE [LARGE SCALE GENOMIC DNA]</scope>
    <source>
        <strain evidence="5 6">NBRC 101099</strain>
    </source>
</reference>
<evidence type="ECO:0000313" key="6">
    <source>
        <dbReference type="Proteomes" id="UP000188604"/>
    </source>
</evidence>
<evidence type="ECO:0000256" key="4">
    <source>
        <dbReference type="SAM" id="MobiDB-lite"/>
    </source>
</evidence>
<dbReference type="InterPro" id="IPR001492">
    <property type="entry name" value="Flagellin"/>
</dbReference>
<dbReference type="GO" id="GO:0005576">
    <property type="term" value="C:extracellular region"/>
    <property type="evidence" value="ECO:0007669"/>
    <property type="project" value="UniProtKB-SubCell"/>
</dbReference>
<comment type="similarity">
    <text evidence="1 3">Belongs to the bacterial flagellin family.</text>
</comment>
<dbReference type="GO" id="GO:0009288">
    <property type="term" value="C:bacterial-type flagellum"/>
    <property type="evidence" value="ECO:0007669"/>
    <property type="project" value="UniProtKB-SubCell"/>
</dbReference>
<comment type="function">
    <text evidence="3">Flagellin is the subunit protein which polymerizes to form the filaments of bacterial flagella.</text>
</comment>
<organism evidence="5 6">
    <name type="scientific">Neoasaia chiangmaiensis</name>
    <dbReference type="NCBI Taxonomy" id="320497"/>
    <lineage>
        <taxon>Bacteria</taxon>
        <taxon>Pseudomonadati</taxon>
        <taxon>Pseudomonadota</taxon>
        <taxon>Alphaproteobacteria</taxon>
        <taxon>Acetobacterales</taxon>
        <taxon>Acetobacteraceae</taxon>
        <taxon>Neoasaia</taxon>
    </lineage>
</organism>
<dbReference type="AlphaFoldDB" id="A0A1U9KS81"/>
<dbReference type="Pfam" id="PF00700">
    <property type="entry name" value="Flagellin_C"/>
    <property type="match status" value="1"/>
</dbReference>
<dbReference type="PANTHER" id="PTHR42792">
    <property type="entry name" value="FLAGELLIN"/>
    <property type="match status" value="1"/>
</dbReference>
<dbReference type="SUPFAM" id="SSF64518">
    <property type="entry name" value="Phase 1 flagellin"/>
    <property type="match status" value="1"/>
</dbReference>
<dbReference type="PANTHER" id="PTHR42792:SF2">
    <property type="entry name" value="FLAGELLIN"/>
    <property type="match status" value="1"/>
</dbReference>
<feature type="compositionally biased region" description="Polar residues" evidence="4">
    <location>
        <begin position="282"/>
        <end position="294"/>
    </location>
</feature>
<keyword evidence="3" id="KW-0964">Secreted</keyword>
<dbReference type="Gene3D" id="1.20.1330.10">
    <property type="entry name" value="f41 fragment of flagellin, N-terminal domain"/>
    <property type="match status" value="2"/>
</dbReference>
<dbReference type="RefSeq" id="WP_077807791.1">
    <property type="nucleotide sequence ID" value="NZ_BJXS01000001.1"/>
</dbReference>
<dbReference type="GO" id="GO:0005198">
    <property type="term" value="F:structural molecule activity"/>
    <property type="evidence" value="ECO:0007669"/>
    <property type="project" value="UniProtKB-UniRule"/>
</dbReference>
<dbReference type="InterPro" id="IPR046358">
    <property type="entry name" value="Flagellin_C"/>
</dbReference>
<evidence type="ECO:0000256" key="2">
    <source>
        <dbReference type="ARBA" id="ARBA00023143"/>
    </source>
</evidence>
<proteinExistence type="inferred from homology"/>
<sequence>MSLSINTNNAAMAALQSLNQTTAALNQTQNRVSTGKDVNSASDNPAVYAISQSMNSQIAALSGVQSGLQLSGQVLNTASTQASNISMALSSLSQSIITAESNGFNANTMQQQINNTLSQIDSYANSATMQGINLLSGATGNGVKYTSISTAQDVNGTLYTQSGFNATSAGLGLAGLNINQQGASIDLGKDQFVNADSGTTAAASNLQIKNTAATASTGTAQNPAISYNFVMDNHGGTGSSTGLSSNATIGAQLASAIGITTAANLTVGTDGTISDTDTSVTLSKQSTDSSGNTTYAFSNGTSITASKDASGNTTFTASTAFDANGNATAQTVVVDVNTKSASALPSTATTGSKISAQTQAQTDLLTTAMSNAGFQVTADANNTLTISGNNIDGTSNLPSFGKTLNDSSGAAVTTDVTGSAASGSQIALATVQAAITKMGSISVSLGSSTNQVSQIQTSVSSLSNALTTGVGALTDADLAAESAKLTSLQTKQQLAIQSLSIANSQSSTLLSLFRG</sequence>
<evidence type="ECO:0000256" key="3">
    <source>
        <dbReference type="RuleBase" id="RU362073"/>
    </source>
</evidence>
<gene>
    <name evidence="5" type="ORF">A0U93_13370</name>
</gene>
<dbReference type="KEGG" id="nch:A0U93_13370"/>